<evidence type="ECO:0008006" key="5">
    <source>
        <dbReference type="Google" id="ProtNLM"/>
    </source>
</evidence>
<evidence type="ECO:0000313" key="4">
    <source>
        <dbReference type="Proteomes" id="UP000008841"/>
    </source>
</evidence>
<evidence type="ECO:0000259" key="2">
    <source>
        <dbReference type="Pfam" id="PF13635"/>
    </source>
</evidence>
<gene>
    <name evidence="3" type="ordered locus">Clim_0220</name>
</gene>
<protein>
    <recommendedName>
        <fullName evidence="5">ATPase</fullName>
    </recommendedName>
</protein>
<dbReference type="HOGENOM" id="CLU_041527_3_1_10"/>
<evidence type="ECO:0000313" key="3">
    <source>
        <dbReference type="EMBL" id="ACD89318.1"/>
    </source>
</evidence>
<dbReference type="eggNOG" id="COG1373">
    <property type="taxonomic scope" value="Bacteria"/>
</dbReference>
<reference evidence="3 4" key="1">
    <citation type="submission" date="2008-05" db="EMBL/GenBank/DDBJ databases">
        <title>Complete sequence of Chlorobium limicola DSM 245.</title>
        <authorList>
            <consortium name="US DOE Joint Genome Institute"/>
            <person name="Lucas S."/>
            <person name="Copeland A."/>
            <person name="Lapidus A."/>
            <person name="Glavina del Rio T."/>
            <person name="Dalin E."/>
            <person name="Tice H."/>
            <person name="Bruce D."/>
            <person name="Goodwin L."/>
            <person name="Pitluck S."/>
            <person name="Schmutz J."/>
            <person name="Larimer F."/>
            <person name="Land M."/>
            <person name="Hauser L."/>
            <person name="Kyrpides N."/>
            <person name="Ovchinnikova G."/>
            <person name="Zhao F."/>
            <person name="Li T."/>
            <person name="Liu Z."/>
            <person name="Overmann J."/>
            <person name="Bryant D.A."/>
            <person name="Richardson P."/>
        </authorList>
    </citation>
    <scope>NUCLEOTIDE SEQUENCE [LARGE SCALE GENOMIC DNA]</scope>
    <source>
        <strain evidence="4">DSM 245 / NBRC 103803 / 6330</strain>
    </source>
</reference>
<dbReference type="KEGG" id="cli:Clim_0220"/>
<dbReference type="InterPro" id="IPR041682">
    <property type="entry name" value="AAA_14"/>
</dbReference>
<accession>B3EET5</accession>
<feature type="domain" description="AAA" evidence="1">
    <location>
        <begin position="87"/>
        <end position="205"/>
    </location>
</feature>
<organism evidence="3 4">
    <name type="scientific">Chlorobium limicola (strain DSM 245 / NBRC 103803 / 6330)</name>
    <dbReference type="NCBI Taxonomy" id="290315"/>
    <lineage>
        <taxon>Bacteria</taxon>
        <taxon>Pseudomonadati</taxon>
        <taxon>Chlorobiota</taxon>
        <taxon>Chlorobiia</taxon>
        <taxon>Chlorobiales</taxon>
        <taxon>Chlorobiaceae</taxon>
        <taxon>Chlorobium/Pelodictyon group</taxon>
        <taxon>Chlorobium</taxon>
    </lineage>
</organism>
<dbReference type="EMBL" id="CP001097">
    <property type="protein sequence ID" value="ACD89318.1"/>
    <property type="molecule type" value="Genomic_DNA"/>
</dbReference>
<proteinExistence type="predicted"/>
<dbReference type="SUPFAM" id="SSF52540">
    <property type="entry name" value="P-loop containing nucleoside triphosphate hydrolases"/>
    <property type="match status" value="1"/>
</dbReference>
<name>B3EET5_CHLL2</name>
<sequence length="474" mass="53950">MAQYYFAILSVSCCCDESKQWPVAGCPINLRAEPFPLLHHSQSYYLFYRLHLLVFSAIFILNDKISRIMPYKTRTLEIFFLQASQQFPVMLLTGARQTGKTTFLRHLAGENRSYVTLDDPMLRALAREEPALFLQRFTSPVLIDEIQYASQLLPCIKMAVDNEPQAGKFWITGSQQFHLMKGVTESLAGRVGVVNLLGFSQRELLDTPSAEPFLPVPEVMKQRAESRQLLLPELYRKIWLGSFPALHQENPADHDLFYSSYVQTYLQRDVRDLANVGDESAFMGFLRSCAARTGQMLNILDLCRQSDINHATGKRWLSILENSGIVYLLEPWHTNINKRVVKTPKLYFLDTGLAAWLTEWTSPETLEAGAMSGAILESWVVSEIIKSWWHNGKRAPIYYYRDKDAKEVDLLIHQNGTLYPIEIKKSANPGKDAIRHFQVLQTLKQPIGQGCIISLAPMYLPITSTIDNVPVGML</sequence>
<dbReference type="PANTHER" id="PTHR43566">
    <property type="entry name" value="CONSERVED PROTEIN"/>
    <property type="match status" value="1"/>
</dbReference>
<dbReference type="Pfam" id="PF13635">
    <property type="entry name" value="DUF4143"/>
    <property type="match status" value="1"/>
</dbReference>
<evidence type="ECO:0000259" key="1">
    <source>
        <dbReference type="Pfam" id="PF13173"/>
    </source>
</evidence>
<dbReference type="Proteomes" id="UP000008841">
    <property type="component" value="Chromosome"/>
</dbReference>
<dbReference type="InterPro" id="IPR025420">
    <property type="entry name" value="DUF4143"/>
</dbReference>
<dbReference type="AlphaFoldDB" id="B3EET5"/>
<dbReference type="InterPro" id="IPR027417">
    <property type="entry name" value="P-loop_NTPase"/>
</dbReference>
<feature type="domain" description="DUF4143" evidence="2">
    <location>
        <begin position="267"/>
        <end position="426"/>
    </location>
</feature>
<dbReference type="PANTHER" id="PTHR43566:SF2">
    <property type="entry name" value="DUF4143 DOMAIN-CONTAINING PROTEIN"/>
    <property type="match status" value="1"/>
</dbReference>
<dbReference type="Pfam" id="PF13173">
    <property type="entry name" value="AAA_14"/>
    <property type="match status" value="1"/>
</dbReference>